<dbReference type="Proteomes" id="UP001152484">
    <property type="component" value="Unassembled WGS sequence"/>
</dbReference>
<protein>
    <submittedName>
        <fullName evidence="3">Uncharacterized protein</fullName>
    </submittedName>
</protein>
<evidence type="ECO:0000313" key="3">
    <source>
        <dbReference type="EMBL" id="CAH9060460.1"/>
    </source>
</evidence>
<accession>A0A9P0YJ07</accession>
<gene>
    <name evidence="3" type="ORF">CEURO_LOCUS1580</name>
</gene>
<comment type="caution">
    <text evidence="3">The sequence shown here is derived from an EMBL/GenBank/DDBJ whole genome shotgun (WGS) entry which is preliminary data.</text>
</comment>
<feature type="transmembrane region" description="Helical" evidence="2">
    <location>
        <begin position="479"/>
        <end position="498"/>
    </location>
</feature>
<evidence type="ECO:0000313" key="4">
    <source>
        <dbReference type="Proteomes" id="UP001152484"/>
    </source>
</evidence>
<keyword evidence="2" id="KW-1133">Transmembrane helix</keyword>
<evidence type="ECO:0000256" key="2">
    <source>
        <dbReference type="SAM" id="Phobius"/>
    </source>
</evidence>
<organism evidence="3 4">
    <name type="scientific">Cuscuta europaea</name>
    <name type="common">European dodder</name>
    <dbReference type="NCBI Taxonomy" id="41803"/>
    <lineage>
        <taxon>Eukaryota</taxon>
        <taxon>Viridiplantae</taxon>
        <taxon>Streptophyta</taxon>
        <taxon>Embryophyta</taxon>
        <taxon>Tracheophyta</taxon>
        <taxon>Spermatophyta</taxon>
        <taxon>Magnoliopsida</taxon>
        <taxon>eudicotyledons</taxon>
        <taxon>Gunneridae</taxon>
        <taxon>Pentapetalae</taxon>
        <taxon>asterids</taxon>
        <taxon>lamiids</taxon>
        <taxon>Solanales</taxon>
        <taxon>Convolvulaceae</taxon>
        <taxon>Cuscuteae</taxon>
        <taxon>Cuscuta</taxon>
        <taxon>Cuscuta subgen. Cuscuta</taxon>
    </lineage>
</organism>
<dbReference type="EMBL" id="CAMAPE010000004">
    <property type="protein sequence ID" value="CAH9060460.1"/>
    <property type="molecule type" value="Genomic_DNA"/>
</dbReference>
<evidence type="ECO:0000256" key="1">
    <source>
        <dbReference type="SAM" id="MobiDB-lite"/>
    </source>
</evidence>
<keyword evidence="2" id="KW-0812">Transmembrane</keyword>
<dbReference type="AlphaFoldDB" id="A0A9P0YJ07"/>
<dbReference type="OrthoDB" id="1915931at2759"/>
<feature type="region of interest" description="Disordered" evidence="1">
    <location>
        <begin position="71"/>
        <end position="94"/>
    </location>
</feature>
<sequence length="663" mass="76137">MEGCHNGRCIFPLSSLQIGDLQCYLSRRNIFLAPESKKFYILVDNRPWLQDLISHPAHLWQLMVTKSRVSPFANTRGKDKRPTREAQAKPEPNEVNSEEVKRWFSIVDTAALSRKSALFPVKKLKVLSLSSNLNRTLYGFIVFEVAWSDVRGINYCNELQTDTSFALEAKFMRRWEFDSMSQAARCIRSWFSGTHAERSTMAEYLDPTIGEEFYDAQVNFSRSSVVDNNDATADSFSNGAKYICSSKSCIVLPETIKVSAISSRPSTANGPCKRRKTINDRLEIFHDDCCCEQTPYSSTFEDDKVEATKYKDILILFRFNDRDLPFKLKDIIMSDLRLLTLLECGLPSWVIFLQSYPGLCHIYRPWMCPLARFLYVLISVITVLIGFYDLYKNVPLIKSTASHVFGPFFDWIETWEMISRIRYLGTMLFLHNFEKAFKWFLSMTRMVQSFLSILTQPFTGPFSEFLEFFLPFWNLCDQAADSLFSIIWLVLESLLNLVGNIFEVLLFPVWCILSVCGTIGTCFLYPIFWSLCGIIYAPIRLVMACYSLSAGVCSFMHEVIVDLGMFSSSILRLTSEVESTVTVTSAEVSAWRSLWNDLFSQIFRALRSILNGLVAFLMACNRHRLSIYNHTKEFIQKLSQSSERGQLTVYSGHVSTTQMLEDK</sequence>
<feature type="compositionally biased region" description="Basic and acidic residues" evidence="1">
    <location>
        <begin position="76"/>
        <end position="94"/>
    </location>
</feature>
<keyword evidence="2" id="KW-0472">Membrane</keyword>
<dbReference type="PANTHER" id="PTHR34553">
    <property type="entry name" value="OS05G0597400 PROTEIN"/>
    <property type="match status" value="1"/>
</dbReference>
<feature type="transmembrane region" description="Helical" evidence="2">
    <location>
        <begin position="373"/>
        <end position="391"/>
    </location>
</feature>
<feature type="transmembrane region" description="Helical" evidence="2">
    <location>
        <begin position="505"/>
        <end position="528"/>
    </location>
</feature>
<feature type="transmembrane region" description="Helical" evidence="2">
    <location>
        <begin position="534"/>
        <end position="556"/>
    </location>
</feature>
<keyword evidence="4" id="KW-1185">Reference proteome</keyword>
<reference evidence="3" key="1">
    <citation type="submission" date="2022-07" db="EMBL/GenBank/DDBJ databases">
        <authorList>
            <person name="Macas J."/>
            <person name="Novak P."/>
            <person name="Neumann P."/>
        </authorList>
    </citation>
    <scope>NUCLEOTIDE SEQUENCE</scope>
</reference>
<name>A0A9P0YJ07_CUSEU</name>
<dbReference type="PANTHER" id="PTHR34553:SF4">
    <property type="entry name" value="G1_S-SPECIFIC CYCLIN-E PROTEIN"/>
    <property type="match status" value="1"/>
</dbReference>
<proteinExistence type="predicted"/>